<dbReference type="KEGG" id="hazt:108670699"/>
<dbReference type="InterPro" id="IPR036047">
    <property type="entry name" value="F-box-like_dom_sf"/>
</dbReference>
<feature type="compositionally biased region" description="Basic and acidic residues" evidence="4">
    <location>
        <begin position="255"/>
        <end position="269"/>
    </location>
</feature>
<sequence length="778" mass="85531">MAYESAFLRLPPEVLQCILRHCSWPELVSLSSTCHKLYTAVQDEALWRHLAKTEYHVTELTGRINNTYKKLYQNLLHPYGWMIGLYWSKIDYFGGLLEIKLCGDSIVATSLRITDEGVLEESPCFEVNATSLPPVQLCSMIERPHATHISLSKDGESLRQKCQFHDTKFAQGYYNYNTLDGFRAMTIIDAHRLGIVHQPLSVPPMSSIPRELWNAAPMSNSPPAPNTKQSLDSHGSTNGCGLDASSRVPGGVFQKRVEDHRRASSDPRSNDNYCTGERNLSDDNDAYGSNSNAWPGARPSRAVGRSPYSSMSLGERSGAGLSDSSATPCSSSRQISYSHSQSSSISDDSFLGENFKETTDKIFEGIVPLREQSHQNGAIFGAEASGSTSTLVYNLLAELGRKTDYALNSRVLAAEMDVRENNNGAFGRLGSLHSSHDDLLDESSLNGSPSSRGNTFSKSSTNDSISTASSSSTDSSAMVREKNAAAQFNEAAATQPSSTTGSGAEATASCDAGEASPSVSSLLGASPFYLNSAIGSSRQELAQLYKETHCNPFPAHSASGNLRRSSSSDPWLDSRRRDDSSTRLRAQENVSSPVTAPSQLLPHVLKPGLYCGHYGPHGYEIVMLEYKIKEIVLIKILGDQYVPTREITVKICLPFSFSLTAKEQRTKGCNDLIKIEPESSKLPLSHCQKQPFVLPPFCSPGVETNIPSTCWARYHGFGQLANLFHSQPKFSRVHVVVFSNEEFGVLFLSLKTFMMFRHIKRDFPQRPLTNRLERNVIK</sequence>
<evidence type="ECO:0000313" key="7">
    <source>
        <dbReference type="RefSeq" id="XP_018013678.1"/>
    </source>
</evidence>
<name>A0A8B7NJ54_HYAAZ</name>
<dbReference type="InterPro" id="IPR045048">
    <property type="entry name" value="FBXO31/39"/>
</dbReference>
<evidence type="ECO:0000259" key="5">
    <source>
        <dbReference type="PROSITE" id="PS50181"/>
    </source>
</evidence>
<dbReference type="GeneID" id="108670699"/>
<organism evidence="6 7">
    <name type="scientific">Hyalella azteca</name>
    <name type="common">Amphipod</name>
    <dbReference type="NCBI Taxonomy" id="294128"/>
    <lineage>
        <taxon>Eukaryota</taxon>
        <taxon>Metazoa</taxon>
        <taxon>Ecdysozoa</taxon>
        <taxon>Arthropoda</taxon>
        <taxon>Crustacea</taxon>
        <taxon>Multicrustacea</taxon>
        <taxon>Malacostraca</taxon>
        <taxon>Eumalacostraca</taxon>
        <taxon>Peracarida</taxon>
        <taxon>Amphipoda</taxon>
        <taxon>Senticaudata</taxon>
        <taxon>Talitrida</taxon>
        <taxon>Talitroidea</taxon>
        <taxon>Hyalellidae</taxon>
        <taxon>Hyalella</taxon>
    </lineage>
</organism>
<dbReference type="Proteomes" id="UP000694843">
    <property type="component" value="Unplaced"/>
</dbReference>
<feature type="compositionally biased region" description="Basic and acidic residues" evidence="4">
    <location>
        <begin position="572"/>
        <end position="586"/>
    </location>
</feature>
<dbReference type="SUPFAM" id="SSF81383">
    <property type="entry name" value="F-box domain"/>
    <property type="match status" value="1"/>
</dbReference>
<accession>A0A8B7NJ54</accession>
<dbReference type="UniPathway" id="UPA00143"/>
<feature type="compositionally biased region" description="Low complexity" evidence="4">
    <location>
        <begin position="330"/>
        <end position="349"/>
    </location>
</feature>
<feature type="compositionally biased region" description="Polar residues" evidence="4">
    <location>
        <begin position="227"/>
        <end position="239"/>
    </location>
</feature>
<evidence type="ECO:0000256" key="1">
    <source>
        <dbReference type="ARBA" id="ARBA00004906"/>
    </source>
</evidence>
<feature type="compositionally biased region" description="Low complexity" evidence="4">
    <location>
        <begin position="455"/>
        <end position="476"/>
    </location>
</feature>
<evidence type="ECO:0000313" key="6">
    <source>
        <dbReference type="Proteomes" id="UP000694843"/>
    </source>
</evidence>
<comment type="pathway">
    <text evidence="1">Protein modification; protein ubiquitination.</text>
</comment>
<feature type="region of interest" description="Disordered" evidence="4">
    <location>
        <begin position="555"/>
        <end position="594"/>
    </location>
</feature>
<feature type="compositionally biased region" description="Low complexity" evidence="4">
    <location>
        <begin position="484"/>
        <end position="493"/>
    </location>
</feature>
<dbReference type="InterPro" id="IPR001810">
    <property type="entry name" value="F-box_dom"/>
</dbReference>
<keyword evidence="6" id="KW-1185">Reference proteome</keyword>
<dbReference type="RefSeq" id="XP_018013678.1">
    <property type="nucleotide sequence ID" value="XM_018158189.2"/>
</dbReference>
<dbReference type="Pfam" id="PF12014">
    <property type="entry name" value="Cyclin_D1_bind"/>
    <property type="match status" value="1"/>
</dbReference>
<dbReference type="OrthoDB" id="722566at2759"/>
<gene>
    <name evidence="7" type="primary">LOC108670699</name>
</gene>
<evidence type="ECO:0000256" key="2">
    <source>
        <dbReference type="ARBA" id="ARBA00010611"/>
    </source>
</evidence>
<dbReference type="SMART" id="SM00256">
    <property type="entry name" value="FBOX"/>
    <property type="match status" value="1"/>
</dbReference>
<feature type="domain" description="F-box" evidence="5">
    <location>
        <begin position="4"/>
        <end position="50"/>
    </location>
</feature>
<reference evidence="7" key="1">
    <citation type="submission" date="2025-08" db="UniProtKB">
        <authorList>
            <consortium name="RefSeq"/>
        </authorList>
    </citation>
    <scope>IDENTIFICATION</scope>
    <source>
        <tissue evidence="7">Whole organism</tissue>
    </source>
</reference>
<protein>
    <submittedName>
        <fullName evidence="7">Uncharacterized protein LOC108670699</fullName>
    </submittedName>
</protein>
<feature type="region of interest" description="Disordered" evidence="4">
    <location>
        <begin position="213"/>
        <end position="351"/>
    </location>
</feature>
<evidence type="ECO:0000256" key="3">
    <source>
        <dbReference type="ARBA" id="ARBA00022786"/>
    </source>
</evidence>
<dbReference type="Gene3D" id="1.20.1280.50">
    <property type="match status" value="1"/>
</dbReference>
<dbReference type="AlphaFoldDB" id="A0A8B7NJ54"/>
<comment type="similarity">
    <text evidence="2">Belongs to the FBXO31 family.</text>
</comment>
<feature type="region of interest" description="Disordered" evidence="4">
    <location>
        <begin position="437"/>
        <end position="516"/>
    </location>
</feature>
<dbReference type="Pfam" id="PF12937">
    <property type="entry name" value="F-box-like"/>
    <property type="match status" value="1"/>
</dbReference>
<dbReference type="PANTHER" id="PTHR10706:SF130">
    <property type="entry name" value="F-BOX ONLY PROTEIN 31"/>
    <property type="match status" value="1"/>
</dbReference>
<dbReference type="PANTHER" id="PTHR10706">
    <property type="entry name" value="F-BOX FAMILY PROTEIN"/>
    <property type="match status" value="1"/>
</dbReference>
<keyword evidence="3" id="KW-0833">Ubl conjugation pathway</keyword>
<dbReference type="GO" id="GO:0016567">
    <property type="term" value="P:protein ubiquitination"/>
    <property type="evidence" value="ECO:0007669"/>
    <property type="project" value="UniProtKB-UniPathway"/>
</dbReference>
<proteinExistence type="inferred from homology"/>
<dbReference type="PROSITE" id="PS50181">
    <property type="entry name" value="FBOX"/>
    <property type="match status" value="1"/>
</dbReference>
<evidence type="ECO:0000256" key="4">
    <source>
        <dbReference type="SAM" id="MobiDB-lite"/>
    </source>
</evidence>